<comment type="caution">
    <text evidence="1">The sequence shown here is derived from an EMBL/GenBank/DDBJ whole genome shotgun (WGS) entry which is preliminary data.</text>
</comment>
<proteinExistence type="predicted"/>
<evidence type="ECO:0000313" key="2">
    <source>
        <dbReference type="Proteomes" id="UP000036403"/>
    </source>
</evidence>
<dbReference type="Proteomes" id="UP000036403">
    <property type="component" value="Unassembled WGS sequence"/>
</dbReference>
<sequence>MSHVDCLSRNIMTVNTITLENELIYRQLTDPKLKELADMVELKGMPEQMINNIIRIHHDDSGHVGLDKTVYVAASKSEGEMELVERDQSPMQTLHVDHYGPLELTGDKYKFILVVLFLDLSGSSLPNPPAQLK</sequence>
<dbReference type="OrthoDB" id="8038053at2759"/>
<protein>
    <submittedName>
        <fullName evidence="1">Pro-pol polyprotein</fullName>
    </submittedName>
</protein>
<keyword evidence="2" id="KW-1185">Reference proteome</keyword>
<evidence type="ECO:0000313" key="1">
    <source>
        <dbReference type="EMBL" id="KMQ85072.1"/>
    </source>
</evidence>
<reference evidence="1 2" key="1">
    <citation type="submission" date="2015-04" db="EMBL/GenBank/DDBJ databases">
        <title>Lasius niger genome sequencing.</title>
        <authorList>
            <person name="Konorov E.A."/>
            <person name="Nikitin M.A."/>
            <person name="Kirill M.V."/>
            <person name="Chang P."/>
        </authorList>
    </citation>
    <scope>NUCLEOTIDE SEQUENCE [LARGE SCALE GENOMIC DNA]</scope>
    <source>
        <tissue evidence="1">Whole</tissue>
    </source>
</reference>
<name>A0A0J7K430_LASNI</name>
<gene>
    <name evidence="1" type="ORF">RF55_16631</name>
</gene>
<organism evidence="1 2">
    <name type="scientific">Lasius niger</name>
    <name type="common">Black garden ant</name>
    <dbReference type="NCBI Taxonomy" id="67767"/>
    <lineage>
        <taxon>Eukaryota</taxon>
        <taxon>Metazoa</taxon>
        <taxon>Ecdysozoa</taxon>
        <taxon>Arthropoda</taxon>
        <taxon>Hexapoda</taxon>
        <taxon>Insecta</taxon>
        <taxon>Pterygota</taxon>
        <taxon>Neoptera</taxon>
        <taxon>Endopterygota</taxon>
        <taxon>Hymenoptera</taxon>
        <taxon>Apocrita</taxon>
        <taxon>Aculeata</taxon>
        <taxon>Formicoidea</taxon>
        <taxon>Formicidae</taxon>
        <taxon>Formicinae</taxon>
        <taxon>Lasius</taxon>
        <taxon>Lasius</taxon>
    </lineage>
</organism>
<dbReference type="EMBL" id="LBMM01014729">
    <property type="protein sequence ID" value="KMQ85072.1"/>
    <property type="molecule type" value="Genomic_DNA"/>
</dbReference>
<dbReference type="PaxDb" id="67767-A0A0J7K430"/>
<accession>A0A0J7K430</accession>
<dbReference type="AlphaFoldDB" id="A0A0J7K430"/>